<proteinExistence type="predicted"/>
<dbReference type="InterPro" id="IPR033138">
    <property type="entry name" value="Cu_oxidase_CS"/>
</dbReference>
<protein>
    <recommendedName>
        <fullName evidence="6">Blue (type 1) copper domain-containing protein</fullName>
    </recommendedName>
</protein>
<dbReference type="Proteomes" id="UP000298656">
    <property type="component" value="Chromosome 1"/>
</dbReference>
<dbReference type="Gene3D" id="2.60.40.420">
    <property type="entry name" value="Cupredoxins - blue copper proteins"/>
    <property type="match status" value="1"/>
</dbReference>
<sequence>MGRVRRMIILVSAVMLGVSSGYSNAQQLIKATLLSNSIHLDPSQVKAGAVTFDVHNVADNNMVHELVVLKTPVADDALPVHKGQVPEQKFRKMGEVEDVAPGKSRRLTITLLPGHYVLVCNKTGHYSMGMHTSLIVTP</sequence>
<evidence type="ECO:0000256" key="4">
    <source>
        <dbReference type="ARBA" id="ARBA00023008"/>
    </source>
</evidence>
<dbReference type="GO" id="GO:0009055">
    <property type="term" value="F:electron transfer activity"/>
    <property type="evidence" value="ECO:0007669"/>
    <property type="project" value="InterPro"/>
</dbReference>
<dbReference type="GO" id="GO:0005507">
    <property type="term" value="F:copper ion binding"/>
    <property type="evidence" value="ECO:0007669"/>
    <property type="project" value="InterPro"/>
</dbReference>
<evidence type="ECO:0000313" key="8">
    <source>
        <dbReference type="Proteomes" id="UP000298656"/>
    </source>
</evidence>
<dbReference type="Pfam" id="PF00127">
    <property type="entry name" value="Copper-bind"/>
    <property type="match status" value="1"/>
</dbReference>
<dbReference type="KEGG" id="tvl:FAZ95_17550"/>
<keyword evidence="3" id="KW-0574">Periplasm</keyword>
<dbReference type="OrthoDB" id="7431902at2"/>
<evidence type="ECO:0000256" key="1">
    <source>
        <dbReference type="ARBA" id="ARBA00004418"/>
    </source>
</evidence>
<evidence type="ECO:0000313" key="7">
    <source>
        <dbReference type="EMBL" id="QCP51837.1"/>
    </source>
</evidence>
<dbReference type="EMBL" id="CP040077">
    <property type="protein sequence ID" value="QCP51837.1"/>
    <property type="molecule type" value="Genomic_DNA"/>
</dbReference>
<organism evidence="7 8">
    <name type="scientific">Trinickia violacea</name>
    <dbReference type="NCBI Taxonomy" id="2571746"/>
    <lineage>
        <taxon>Bacteria</taxon>
        <taxon>Pseudomonadati</taxon>
        <taxon>Pseudomonadota</taxon>
        <taxon>Betaproteobacteria</taxon>
        <taxon>Burkholderiales</taxon>
        <taxon>Burkholderiaceae</taxon>
        <taxon>Trinickia</taxon>
    </lineage>
</organism>
<keyword evidence="8" id="KW-1185">Reference proteome</keyword>
<dbReference type="AlphaFoldDB" id="A0A4P8IUH0"/>
<dbReference type="PROSITE" id="PS00079">
    <property type="entry name" value="MULTICOPPER_OXIDASE1"/>
    <property type="match status" value="1"/>
</dbReference>
<accession>A0A4P8IUH0</accession>
<evidence type="ECO:0000256" key="2">
    <source>
        <dbReference type="ARBA" id="ARBA00022723"/>
    </source>
</evidence>
<feature type="chain" id="PRO_5020265549" description="Blue (type 1) copper domain-containing protein" evidence="5">
    <location>
        <begin position="26"/>
        <end position="138"/>
    </location>
</feature>
<feature type="signal peptide" evidence="5">
    <location>
        <begin position="1"/>
        <end position="25"/>
    </location>
</feature>
<keyword evidence="2" id="KW-0479">Metal-binding</keyword>
<gene>
    <name evidence="7" type="ORF">FAZ95_17550</name>
</gene>
<dbReference type="SUPFAM" id="SSF49503">
    <property type="entry name" value="Cupredoxins"/>
    <property type="match status" value="1"/>
</dbReference>
<name>A0A4P8IUH0_9BURK</name>
<dbReference type="GO" id="GO:0042597">
    <property type="term" value="C:periplasmic space"/>
    <property type="evidence" value="ECO:0007669"/>
    <property type="project" value="UniProtKB-SubCell"/>
</dbReference>
<comment type="subcellular location">
    <subcellularLocation>
        <location evidence="1">Periplasm</location>
    </subcellularLocation>
</comment>
<evidence type="ECO:0000256" key="3">
    <source>
        <dbReference type="ARBA" id="ARBA00022764"/>
    </source>
</evidence>
<dbReference type="InterPro" id="IPR008972">
    <property type="entry name" value="Cupredoxin"/>
</dbReference>
<dbReference type="InterPro" id="IPR000923">
    <property type="entry name" value="BlueCu_1"/>
</dbReference>
<keyword evidence="4" id="KW-0186">Copper</keyword>
<evidence type="ECO:0000256" key="5">
    <source>
        <dbReference type="SAM" id="SignalP"/>
    </source>
</evidence>
<evidence type="ECO:0000259" key="6">
    <source>
        <dbReference type="Pfam" id="PF00127"/>
    </source>
</evidence>
<reference evidence="7 8" key="1">
    <citation type="submission" date="2019-05" db="EMBL/GenBank/DDBJ databases">
        <title>Burkholderia sp. DHOD12, isolated from subtropical forest soil.</title>
        <authorList>
            <person name="Gao Z.-H."/>
            <person name="Qiu L.-H."/>
        </authorList>
    </citation>
    <scope>NUCLEOTIDE SEQUENCE [LARGE SCALE GENOMIC DNA]</scope>
    <source>
        <strain evidence="7 8">DHOD12</strain>
    </source>
</reference>
<keyword evidence="5" id="KW-0732">Signal</keyword>
<feature type="domain" description="Blue (type 1) copper" evidence="6">
    <location>
        <begin position="44"/>
        <end position="136"/>
    </location>
</feature>